<gene>
    <name evidence="2" type="ORF">PVAP13_3NG269800</name>
</gene>
<organism evidence="2 3">
    <name type="scientific">Panicum virgatum</name>
    <name type="common">Blackwell switchgrass</name>
    <dbReference type="NCBI Taxonomy" id="38727"/>
    <lineage>
        <taxon>Eukaryota</taxon>
        <taxon>Viridiplantae</taxon>
        <taxon>Streptophyta</taxon>
        <taxon>Embryophyta</taxon>
        <taxon>Tracheophyta</taxon>
        <taxon>Spermatophyta</taxon>
        <taxon>Magnoliopsida</taxon>
        <taxon>Liliopsida</taxon>
        <taxon>Poales</taxon>
        <taxon>Poaceae</taxon>
        <taxon>PACMAD clade</taxon>
        <taxon>Panicoideae</taxon>
        <taxon>Panicodae</taxon>
        <taxon>Paniceae</taxon>
        <taxon>Panicinae</taxon>
        <taxon>Panicum</taxon>
        <taxon>Panicum sect. Hiantes</taxon>
    </lineage>
</organism>
<evidence type="ECO:0000313" key="2">
    <source>
        <dbReference type="EMBL" id="KAG2622337.1"/>
    </source>
</evidence>
<dbReference type="PANTHER" id="PTHR31048">
    <property type="entry name" value="OS03G0233200 PROTEIN"/>
    <property type="match status" value="1"/>
</dbReference>
<protein>
    <recommendedName>
        <fullName evidence="4">Pathogenesis-related protein 5</fullName>
    </recommendedName>
</protein>
<dbReference type="InterPro" id="IPR037176">
    <property type="entry name" value="Osmotin/thaumatin-like_sf"/>
</dbReference>
<evidence type="ECO:0008006" key="4">
    <source>
        <dbReference type="Google" id="ProtNLM"/>
    </source>
</evidence>
<evidence type="ECO:0000256" key="1">
    <source>
        <dbReference type="SAM" id="Phobius"/>
    </source>
</evidence>
<reference evidence="2" key="1">
    <citation type="submission" date="2020-05" db="EMBL/GenBank/DDBJ databases">
        <title>WGS assembly of Panicum virgatum.</title>
        <authorList>
            <person name="Lovell J.T."/>
            <person name="Jenkins J."/>
            <person name="Shu S."/>
            <person name="Juenger T.E."/>
            <person name="Schmutz J."/>
        </authorList>
    </citation>
    <scope>NUCLEOTIDE SEQUENCE</scope>
    <source>
        <strain evidence="2">AP13</strain>
    </source>
</reference>
<proteinExistence type="predicted"/>
<dbReference type="AlphaFoldDB" id="A0A8T0UIZ0"/>
<dbReference type="InterPro" id="IPR001938">
    <property type="entry name" value="Thaumatin"/>
</dbReference>
<keyword evidence="1" id="KW-0812">Transmembrane</keyword>
<dbReference type="CDD" id="cd09217">
    <property type="entry name" value="TLP-P"/>
    <property type="match status" value="1"/>
</dbReference>
<dbReference type="OrthoDB" id="430315at2759"/>
<keyword evidence="1" id="KW-1133">Transmembrane helix</keyword>
<dbReference type="PRINTS" id="PR00347">
    <property type="entry name" value="THAUMATIN"/>
</dbReference>
<dbReference type="EMBL" id="CM029042">
    <property type="protein sequence ID" value="KAG2622337.1"/>
    <property type="molecule type" value="Genomic_DNA"/>
</dbReference>
<dbReference type="SUPFAM" id="SSF49870">
    <property type="entry name" value="Osmotin, thaumatin-like protein"/>
    <property type="match status" value="1"/>
</dbReference>
<accession>A0A8T0UIZ0</accession>
<evidence type="ECO:0000313" key="3">
    <source>
        <dbReference type="Proteomes" id="UP000823388"/>
    </source>
</evidence>
<dbReference type="Pfam" id="PF00314">
    <property type="entry name" value="Thaumatin"/>
    <property type="match status" value="1"/>
</dbReference>
<dbReference type="Proteomes" id="UP000823388">
    <property type="component" value="Chromosome 3N"/>
</dbReference>
<dbReference type="SMART" id="SM00205">
    <property type="entry name" value="THN"/>
    <property type="match status" value="1"/>
</dbReference>
<dbReference type="Gene3D" id="2.60.110.10">
    <property type="entry name" value="Thaumatin"/>
    <property type="match status" value="1"/>
</dbReference>
<sequence>MTHGHFRNNIMSRSPVRLRFSPNEQRHPCPHLIRQLHTNTGKGSAITTAPMASPAAAAQPSLLLLLLVFVALINAGGAGAATFFVTNLCAFPVWPAAIPNGGGTQLNPGETWLVQVPAGTAGGRIWGRTGCYFAGDQGSCTTGDCAGARCCALSGKPPATLAEFTIGVDSGVQDDFYDVSVVDGFNVAMDFKCITGGGDPIRCRDPGCADASHPGDAKVRTCRGNADYQVTFCP</sequence>
<keyword evidence="1" id="KW-0472">Membrane</keyword>
<keyword evidence="3" id="KW-1185">Reference proteome</keyword>
<comment type="caution">
    <text evidence="2">The sequence shown here is derived from an EMBL/GenBank/DDBJ whole genome shotgun (WGS) entry which is preliminary data.</text>
</comment>
<dbReference type="PROSITE" id="PS51367">
    <property type="entry name" value="THAUMATIN_2"/>
    <property type="match status" value="1"/>
</dbReference>
<feature type="transmembrane region" description="Helical" evidence="1">
    <location>
        <begin position="62"/>
        <end position="85"/>
    </location>
</feature>
<name>A0A8T0UIZ0_PANVG</name>